<feature type="region of interest" description="Disordered" evidence="1">
    <location>
        <begin position="66"/>
        <end position="91"/>
    </location>
</feature>
<name>A0A9Q1G4R6_SYNKA</name>
<feature type="region of interest" description="Disordered" evidence="1">
    <location>
        <begin position="109"/>
        <end position="154"/>
    </location>
</feature>
<comment type="caution">
    <text evidence="2">The sequence shown here is derived from an EMBL/GenBank/DDBJ whole genome shotgun (WGS) entry which is preliminary data.</text>
</comment>
<accession>A0A9Q1G4R6</accession>
<proteinExistence type="predicted"/>
<gene>
    <name evidence="2" type="ORF">SKAU_G00060340</name>
</gene>
<protein>
    <submittedName>
        <fullName evidence="2">Uncharacterized protein</fullName>
    </submittedName>
</protein>
<feature type="compositionally biased region" description="Basic and acidic residues" evidence="1">
    <location>
        <begin position="109"/>
        <end position="139"/>
    </location>
</feature>
<evidence type="ECO:0000256" key="1">
    <source>
        <dbReference type="SAM" id="MobiDB-lite"/>
    </source>
</evidence>
<dbReference type="AlphaFoldDB" id="A0A9Q1G4R6"/>
<dbReference type="Proteomes" id="UP001152622">
    <property type="component" value="Chromosome 2"/>
</dbReference>
<feature type="region of interest" description="Disordered" evidence="1">
    <location>
        <begin position="1"/>
        <end position="34"/>
    </location>
</feature>
<evidence type="ECO:0000313" key="2">
    <source>
        <dbReference type="EMBL" id="KAJ8375454.1"/>
    </source>
</evidence>
<organism evidence="2 3">
    <name type="scientific">Synaphobranchus kaupii</name>
    <name type="common">Kaup's arrowtooth eel</name>
    <dbReference type="NCBI Taxonomy" id="118154"/>
    <lineage>
        <taxon>Eukaryota</taxon>
        <taxon>Metazoa</taxon>
        <taxon>Chordata</taxon>
        <taxon>Craniata</taxon>
        <taxon>Vertebrata</taxon>
        <taxon>Euteleostomi</taxon>
        <taxon>Actinopterygii</taxon>
        <taxon>Neopterygii</taxon>
        <taxon>Teleostei</taxon>
        <taxon>Anguilliformes</taxon>
        <taxon>Synaphobranchidae</taxon>
        <taxon>Synaphobranchus</taxon>
    </lineage>
</organism>
<keyword evidence="3" id="KW-1185">Reference proteome</keyword>
<sequence>MTAAMEDCERGMSVRKAARTLKSPPTGVSTEGGETTAASWQWFAMMDEAIGGMPSITPPVLVASASGEGDAVVVSPQSRRQERAGSCRKRRNSDLLEFLQRQAELEEEREKEALARERQREVEALEREERREAREREEEGISGPISGPLGKLFK</sequence>
<evidence type="ECO:0000313" key="3">
    <source>
        <dbReference type="Proteomes" id="UP001152622"/>
    </source>
</evidence>
<reference evidence="2" key="1">
    <citation type="journal article" date="2023" name="Science">
        <title>Genome structures resolve the early diversification of teleost fishes.</title>
        <authorList>
            <person name="Parey E."/>
            <person name="Louis A."/>
            <person name="Montfort J."/>
            <person name="Bouchez O."/>
            <person name="Roques C."/>
            <person name="Iampietro C."/>
            <person name="Lluch J."/>
            <person name="Castinel A."/>
            <person name="Donnadieu C."/>
            <person name="Desvignes T."/>
            <person name="Floi Bucao C."/>
            <person name="Jouanno E."/>
            <person name="Wen M."/>
            <person name="Mejri S."/>
            <person name="Dirks R."/>
            <person name="Jansen H."/>
            <person name="Henkel C."/>
            <person name="Chen W.J."/>
            <person name="Zahm M."/>
            <person name="Cabau C."/>
            <person name="Klopp C."/>
            <person name="Thompson A.W."/>
            <person name="Robinson-Rechavi M."/>
            <person name="Braasch I."/>
            <person name="Lecointre G."/>
            <person name="Bobe J."/>
            <person name="Postlethwait J.H."/>
            <person name="Berthelot C."/>
            <person name="Roest Crollius H."/>
            <person name="Guiguen Y."/>
        </authorList>
    </citation>
    <scope>NUCLEOTIDE SEQUENCE</scope>
    <source>
        <strain evidence="2">WJC10195</strain>
    </source>
</reference>
<dbReference type="EMBL" id="JAINUF010000002">
    <property type="protein sequence ID" value="KAJ8375454.1"/>
    <property type="molecule type" value="Genomic_DNA"/>
</dbReference>
<dbReference type="OrthoDB" id="8933168at2759"/>